<comment type="caution">
    <text evidence="5">The sequence shown here is derived from an EMBL/GenBank/DDBJ whole genome shotgun (WGS) entry which is preliminary data.</text>
</comment>
<keyword evidence="6" id="KW-1185">Reference proteome</keyword>
<dbReference type="Proteomes" id="UP000603865">
    <property type="component" value="Unassembled WGS sequence"/>
</dbReference>
<dbReference type="PANTHER" id="PTHR42776:SF27">
    <property type="entry name" value="DIPEPTIDYL PEPTIDASE FAMILY MEMBER 6"/>
    <property type="match status" value="1"/>
</dbReference>
<proteinExistence type="predicted"/>
<dbReference type="InterPro" id="IPR011042">
    <property type="entry name" value="6-blade_b-propeller_TolB-like"/>
</dbReference>
<dbReference type="SUPFAM" id="SSF53474">
    <property type="entry name" value="alpha/beta-Hydrolases"/>
    <property type="match status" value="1"/>
</dbReference>
<dbReference type="EMBL" id="BMQL01000055">
    <property type="protein sequence ID" value="GGR32454.1"/>
    <property type="molecule type" value="Genomic_DNA"/>
</dbReference>
<name>A0A918FD44_9DEIO</name>
<keyword evidence="1" id="KW-0378">Hydrolase</keyword>
<dbReference type="PANTHER" id="PTHR42776">
    <property type="entry name" value="SERINE PEPTIDASE S9 FAMILY MEMBER"/>
    <property type="match status" value="1"/>
</dbReference>
<dbReference type="AlphaFoldDB" id="A0A918FD44"/>
<dbReference type="SUPFAM" id="SSF82171">
    <property type="entry name" value="DPP6 N-terminal domain-like"/>
    <property type="match status" value="1"/>
</dbReference>
<evidence type="ECO:0000313" key="6">
    <source>
        <dbReference type="Proteomes" id="UP000603865"/>
    </source>
</evidence>
<evidence type="ECO:0000313" key="5">
    <source>
        <dbReference type="EMBL" id="GGR32454.1"/>
    </source>
</evidence>
<dbReference type="Gene3D" id="2.120.10.30">
    <property type="entry name" value="TolB, C-terminal domain"/>
    <property type="match status" value="1"/>
</dbReference>
<evidence type="ECO:0000256" key="1">
    <source>
        <dbReference type="ARBA" id="ARBA00022801"/>
    </source>
</evidence>
<dbReference type="Pfam" id="PF07676">
    <property type="entry name" value="PD40"/>
    <property type="match status" value="2"/>
</dbReference>
<evidence type="ECO:0000256" key="3">
    <source>
        <dbReference type="SAM" id="MobiDB-lite"/>
    </source>
</evidence>
<reference evidence="5" key="1">
    <citation type="journal article" date="2014" name="Int. J. Syst. Evol. Microbiol.">
        <title>Complete genome sequence of Corynebacterium casei LMG S-19264T (=DSM 44701T), isolated from a smear-ripened cheese.</title>
        <authorList>
            <consortium name="US DOE Joint Genome Institute (JGI-PGF)"/>
            <person name="Walter F."/>
            <person name="Albersmeier A."/>
            <person name="Kalinowski J."/>
            <person name="Ruckert C."/>
        </authorList>
    </citation>
    <scope>NUCLEOTIDE SEQUENCE</scope>
    <source>
        <strain evidence="5">JCM 31311</strain>
    </source>
</reference>
<dbReference type="InterPro" id="IPR011659">
    <property type="entry name" value="WD40"/>
</dbReference>
<dbReference type="InterPro" id="IPR001375">
    <property type="entry name" value="Peptidase_S9_cat"/>
</dbReference>
<organism evidence="5 6">
    <name type="scientific">Deinococcus ruber</name>
    <dbReference type="NCBI Taxonomy" id="1848197"/>
    <lineage>
        <taxon>Bacteria</taxon>
        <taxon>Thermotogati</taxon>
        <taxon>Deinococcota</taxon>
        <taxon>Deinococci</taxon>
        <taxon>Deinococcales</taxon>
        <taxon>Deinococcaceae</taxon>
        <taxon>Deinococcus</taxon>
    </lineage>
</organism>
<dbReference type="GO" id="GO:0006508">
    <property type="term" value="P:proteolysis"/>
    <property type="evidence" value="ECO:0007669"/>
    <property type="project" value="InterPro"/>
</dbReference>
<keyword evidence="2" id="KW-0645">Protease</keyword>
<feature type="domain" description="Peptidase S9 prolyl oligopeptidase catalytic" evidence="4">
    <location>
        <begin position="467"/>
        <end position="678"/>
    </location>
</feature>
<feature type="region of interest" description="Disordered" evidence="3">
    <location>
        <begin position="64"/>
        <end position="129"/>
    </location>
</feature>
<protein>
    <submittedName>
        <fullName evidence="5">Peptidase S9</fullName>
    </submittedName>
</protein>
<sequence>MLACYNRSMPDSFDGLASDMPALTSASPSIVTPESLYALKFPSDPQLSPDGSRVAFVLTRIEDEHADTPGEDEESAPRYRSRIQLSEGGAARDLTSGAGRDSSPRWSPDGSSLAFLSDRSTAPGTQGKPQVFLLPLSGGEAQQLTRFKNGVSNVAFSPDGRYLSFLSRGDAEDKRGAKGEARALTSLRYRFNGVGMLPPSPAALYLHDLSSGETKLWHAPEHDISDYAWRPQPGGGVLFVSSLSEQDAAFWRQEVFELPLEGTPRQLTHWAASIGHLTPHPDGVRFAGIGRPANTLNTEDSHVFLFSASGEGQRLDSAWDFPAGNIVAGDLHVGSFTDRPTWADEQTLSLLYTVGGSAGLFDVRLDGTVSPRQHDPERVMAAFSMNAHGLAHISESVTQPTEVYLNGERVTDHAAHLPFAPVTATRIAFTNELGEGEGWVLLPTGTAPAPALLNIHGGPHTAYGHGFMHEFQLYAAAGYGVCYSNPRGSVGYGQAWSEDIQGRWGSIDMADLLAFFDACLTQLPRLDAARTGVMGGSYGGFMTNWITSQTDRFQVAVTDRSICNLLSFGGTSDIGMRFWDDELGGNFHRRADAAKLWDMSPLQFVEQVRTPTLIIHSLEDLRCPIEQGEQWFAALQLHGVPSRFVRFPEEDHELSRSGRPDRRVRRLQEYLDWVGAYLK</sequence>
<reference evidence="5" key="2">
    <citation type="submission" date="2020-09" db="EMBL/GenBank/DDBJ databases">
        <authorList>
            <person name="Sun Q."/>
            <person name="Ohkuma M."/>
        </authorList>
    </citation>
    <scope>NUCLEOTIDE SEQUENCE</scope>
    <source>
        <strain evidence="5">JCM 31311</strain>
    </source>
</reference>
<dbReference type="Gene3D" id="3.40.50.1820">
    <property type="entry name" value="alpha/beta hydrolase"/>
    <property type="match status" value="1"/>
</dbReference>
<accession>A0A918FD44</accession>
<dbReference type="Pfam" id="PF00326">
    <property type="entry name" value="Peptidase_S9"/>
    <property type="match status" value="1"/>
</dbReference>
<gene>
    <name evidence="5" type="ORF">GCM10008957_48680</name>
</gene>
<dbReference type="InterPro" id="IPR029058">
    <property type="entry name" value="AB_hydrolase_fold"/>
</dbReference>
<evidence type="ECO:0000256" key="2">
    <source>
        <dbReference type="ARBA" id="ARBA00022825"/>
    </source>
</evidence>
<keyword evidence="2" id="KW-0720">Serine protease</keyword>
<feature type="compositionally biased region" description="Polar residues" evidence="3">
    <location>
        <begin position="118"/>
        <end position="128"/>
    </location>
</feature>
<dbReference type="GO" id="GO:0004252">
    <property type="term" value="F:serine-type endopeptidase activity"/>
    <property type="evidence" value="ECO:0007669"/>
    <property type="project" value="TreeGrafter"/>
</dbReference>
<evidence type="ECO:0000259" key="4">
    <source>
        <dbReference type="Pfam" id="PF00326"/>
    </source>
</evidence>